<keyword evidence="2" id="KW-1185">Reference proteome</keyword>
<protein>
    <submittedName>
        <fullName evidence="1">Uncharacterized protein</fullName>
    </submittedName>
</protein>
<dbReference type="EMBL" id="SRLO01000696">
    <property type="protein sequence ID" value="TNN48453.1"/>
    <property type="molecule type" value="Genomic_DNA"/>
</dbReference>
<sequence>MDFTLTSHFLKGKLRPASSKISSMHLLLQEDEQTQEEPVSPSRGRHGAVLHSGCVVHKIRWQEVTDAAVRSWCRGLNAAAAFVLLPPELRPAGRRRASHAVVETWLLTVHLLHKSFTETTQG</sequence>
<proteinExistence type="predicted"/>
<organism evidence="1 2">
    <name type="scientific">Liparis tanakae</name>
    <name type="common">Tanaka's snailfish</name>
    <dbReference type="NCBI Taxonomy" id="230148"/>
    <lineage>
        <taxon>Eukaryota</taxon>
        <taxon>Metazoa</taxon>
        <taxon>Chordata</taxon>
        <taxon>Craniata</taxon>
        <taxon>Vertebrata</taxon>
        <taxon>Euteleostomi</taxon>
        <taxon>Actinopterygii</taxon>
        <taxon>Neopterygii</taxon>
        <taxon>Teleostei</taxon>
        <taxon>Neoteleostei</taxon>
        <taxon>Acanthomorphata</taxon>
        <taxon>Eupercaria</taxon>
        <taxon>Perciformes</taxon>
        <taxon>Cottioidei</taxon>
        <taxon>Cottales</taxon>
        <taxon>Liparidae</taxon>
        <taxon>Liparis</taxon>
    </lineage>
</organism>
<comment type="caution">
    <text evidence="1">The sequence shown here is derived from an EMBL/GenBank/DDBJ whole genome shotgun (WGS) entry which is preliminary data.</text>
</comment>
<reference evidence="1 2" key="1">
    <citation type="submission" date="2019-03" db="EMBL/GenBank/DDBJ databases">
        <title>First draft genome of Liparis tanakae, snailfish: a comprehensive survey of snailfish specific genes.</title>
        <authorList>
            <person name="Kim W."/>
            <person name="Song I."/>
            <person name="Jeong J.-H."/>
            <person name="Kim D."/>
            <person name="Kim S."/>
            <person name="Ryu S."/>
            <person name="Song J.Y."/>
            <person name="Lee S.K."/>
        </authorList>
    </citation>
    <scope>NUCLEOTIDE SEQUENCE [LARGE SCALE GENOMIC DNA]</scope>
    <source>
        <tissue evidence="1">Muscle</tissue>
    </source>
</reference>
<evidence type="ECO:0000313" key="2">
    <source>
        <dbReference type="Proteomes" id="UP000314294"/>
    </source>
</evidence>
<gene>
    <name evidence="1" type="ORF">EYF80_041327</name>
</gene>
<dbReference type="AlphaFoldDB" id="A0A4Z2G6D6"/>
<evidence type="ECO:0000313" key="1">
    <source>
        <dbReference type="EMBL" id="TNN48453.1"/>
    </source>
</evidence>
<name>A0A4Z2G6D6_9TELE</name>
<accession>A0A4Z2G6D6</accession>
<dbReference type="Proteomes" id="UP000314294">
    <property type="component" value="Unassembled WGS sequence"/>
</dbReference>